<dbReference type="PANTHER" id="PTHR11439">
    <property type="entry name" value="GAG-POL-RELATED RETROTRANSPOSON"/>
    <property type="match status" value="1"/>
</dbReference>
<reference evidence="1" key="1">
    <citation type="submission" date="2023-08" db="EMBL/GenBank/DDBJ databases">
        <title>A de novo genome assembly of Solanum verrucosum Schlechtendal, a Mexican diploid species geographically isolated from the other diploid A-genome species in potato relatives.</title>
        <authorList>
            <person name="Hosaka K."/>
        </authorList>
    </citation>
    <scope>NUCLEOTIDE SEQUENCE</scope>
    <source>
        <tissue evidence="1">Young leaves</tissue>
    </source>
</reference>
<name>A0AAF0Q0I7_SOLVR</name>
<sequence length="196" mass="21981">MQTPKKSHWDAALRVVKYIKQEPGLGILLSSNADDSLSCFCDADWAACPNTRRSVTGFFIKFGQSLISWKSKKQHTVSRSSAEAEYRSLATATSEVVWLLGLFDELGVRVKKPVSVYCDSKAALQIAANPIFHERTKHIEIDCHFVRDKIKEGKIRTHHIGTKDQEADVLTKGLGRSQHAYLLHKLGMLNLLQHPA</sequence>
<proteinExistence type="predicted"/>
<dbReference type="AlphaFoldDB" id="A0AAF0Q0I7"/>
<evidence type="ECO:0000313" key="1">
    <source>
        <dbReference type="EMBL" id="WMV13250.1"/>
    </source>
</evidence>
<dbReference type="SUPFAM" id="SSF56672">
    <property type="entry name" value="DNA/RNA polymerases"/>
    <property type="match status" value="1"/>
</dbReference>
<evidence type="ECO:0000313" key="2">
    <source>
        <dbReference type="Proteomes" id="UP001234989"/>
    </source>
</evidence>
<dbReference type="PANTHER" id="PTHR11439:SF499">
    <property type="entry name" value="PPC DOMAIN-CONTAINING PROTEIN"/>
    <property type="match status" value="1"/>
</dbReference>
<accession>A0AAF0Q0I7</accession>
<dbReference type="EMBL" id="CP133612">
    <property type="protein sequence ID" value="WMV13250.1"/>
    <property type="molecule type" value="Genomic_DNA"/>
</dbReference>
<dbReference type="CDD" id="cd09272">
    <property type="entry name" value="RNase_HI_RT_Ty1"/>
    <property type="match status" value="1"/>
</dbReference>
<dbReference type="Proteomes" id="UP001234989">
    <property type="component" value="Chromosome 1"/>
</dbReference>
<protein>
    <submittedName>
        <fullName evidence="1">Uncharacterized protein</fullName>
    </submittedName>
</protein>
<dbReference type="InterPro" id="IPR043502">
    <property type="entry name" value="DNA/RNA_pol_sf"/>
</dbReference>
<organism evidence="1 2">
    <name type="scientific">Solanum verrucosum</name>
    <dbReference type="NCBI Taxonomy" id="315347"/>
    <lineage>
        <taxon>Eukaryota</taxon>
        <taxon>Viridiplantae</taxon>
        <taxon>Streptophyta</taxon>
        <taxon>Embryophyta</taxon>
        <taxon>Tracheophyta</taxon>
        <taxon>Spermatophyta</taxon>
        <taxon>Magnoliopsida</taxon>
        <taxon>eudicotyledons</taxon>
        <taxon>Gunneridae</taxon>
        <taxon>Pentapetalae</taxon>
        <taxon>asterids</taxon>
        <taxon>lamiids</taxon>
        <taxon>Solanales</taxon>
        <taxon>Solanaceae</taxon>
        <taxon>Solanoideae</taxon>
        <taxon>Solaneae</taxon>
        <taxon>Solanum</taxon>
    </lineage>
</organism>
<keyword evidence="2" id="KW-1185">Reference proteome</keyword>
<gene>
    <name evidence="1" type="ORF">MTR67_006635</name>
</gene>